<dbReference type="NCBIfam" id="TIGR02385">
    <property type="entry name" value="RelE_StbE"/>
    <property type="match status" value="1"/>
</dbReference>
<dbReference type="AlphaFoldDB" id="A0A370L017"/>
<dbReference type="Pfam" id="PF05016">
    <property type="entry name" value="ParE_toxin"/>
    <property type="match status" value="1"/>
</dbReference>
<reference evidence="4" key="1">
    <citation type="submission" date="2018-07" db="EMBL/GenBank/DDBJ databases">
        <authorList>
            <person name="Safronova V.I."/>
            <person name="Chirak E.R."/>
            <person name="Sazanova A.L."/>
        </authorList>
    </citation>
    <scope>NUCLEOTIDE SEQUENCE [LARGE SCALE GENOMIC DNA]</scope>
    <source>
        <strain evidence="4">RCAM04685</strain>
    </source>
</reference>
<dbReference type="Proteomes" id="UP000255207">
    <property type="component" value="Unassembled WGS sequence"/>
</dbReference>
<proteinExistence type="inferred from homology"/>
<organism evidence="3 4">
    <name type="scientific">Bosea caraganae</name>
    <dbReference type="NCBI Taxonomy" id="2763117"/>
    <lineage>
        <taxon>Bacteria</taxon>
        <taxon>Pseudomonadati</taxon>
        <taxon>Pseudomonadota</taxon>
        <taxon>Alphaproteobacteria</taxon>
        <taxon>Hyphomicrobiales</taxon>
        <taxon>Boseaceae</taxon>
        <taxon>Bosea</taxon>
    </lineage>
</organism>
<gene>
    <name evidence="3" type="ORF">DWE98_24035</name>
</gene>
<dbReference type="PANTHER" id="PTHR33755">
    <property type="entry name" value="TOXIN PARE1-RELATED"/>
    <property type="match status" value="1"/>
</dbReference>
<keyword evidence="4" id="KW-1185">Reference proteome</keyword>
<dbReference type="Gene3D" id="3.30.2310.20">
    <property type="entry name" value="RelE-like"/>
    <property type="match status" value="1"/>
</dbReference>
<dbReference type="InterPro" id="IPR051803">
    <property type="entry name" value="TA_system_RelE-like_toxin"/>
</dbReference>
<evidence type="ECO:0000256" key="2">
    <source>
        <dbReference type="ARBA" id="ARBA00022649"/>
    </source>
</evidence>
<keyword evidence="2" id="KW-1277">Toxin-antitoxin system</keyword>
<name>A0A370L017_9HYPH</name>
<dbReference type="PANTHER" id="PTHR33755:SF6">
    <property type="entry name" value="PLASMID STABILIZATION SYSTEM PROTEIN"/>
    <property type="match status" value="1"/>
</dbReference>
<evidence type="ECO:0000313" key="3">
    <source>
        <dbReference type="EMBL" id="RDJ20593.1"/>
    </source>
</evidence>
<dbReference type="InterPro" id="IPR035093">
    <property type="entry name" value="RelE/ParE_toxin_dom_sf"/>
</dbReference>
<dbReference type="InterPro" id="IPR007712">
    <property type="entry name" value="RelE/ParE_toxin"/>
</dbReference>
<evidence type="ECO:0000313" key="4">
    <source>
        <dbReference type="Proteomes" id="UP000255207"/>
    </source>
</evidence>
<sequence>MRVIWTPRARDDLRGISQYIGAFDPRAALALVRRLRAAASHLGDHPEMGRAGRVEETRELVVTGTTYILPYRVRDGRVEILAALHASRQWPDRL</sequence>
<protein>
    <submittedName>
        <fullName evidence="3">Type II toxin-antitoxin system RelE/ParE family toxin</fullName>
    </submittedName>
</protein>
<comment type="similarity">
    <text evidence="1">Belongs to the RelE toxin family.</text>
</comment>
<dbReference type="EMBL" id="QQTP01000017">
    <property type="protein sequence ID" value="RDJ20593.1"/>
    <property type="molecule type" value="Genomic_DNA"/>
</dbReference>
<comment type="caution">
    <text evidence="3">The sequence shown here is derived from an EMBL/GenBank/DDBJ whole genome shotgun (WGS) entry which is preliminary data.</text>
</comment>
<dbReference type="OrthoDB" id="595470at2"/>
<dbReference type="RefSeq" id="WP_114831849.1">
    <property type="nucleotide sequence ID" value="NZ_QQTO01000018.1"/>
</dbReference>
<evidence type="ECO:0000256" key="1">
    <source>
        <dbReference type="ARBA" id="ARBA00006226"/>
    </source>
</evidence>
<accession>A0A370L017</accession>